<protein>
    <recommendedName>
        <fullName evidence="3">Proteasome activator Blm10 mid region domain-containing protein</fullName>
    </recommendedName>
</protein>
<name>W9IL38_FUSOX</name>
<evidence type="ECO:0000313" key="2">
    <source>
        <dbReference type="Proteomes" id="UP000030753"/>
    </source>
</evidence>
<proteinExistence type="predicted"/>
<dbReference type="HOGENOM" id="CLU_042171_0_0_1"/>
<reference evidence="1 2" key="1">
    <citation type="submission" date="2011-06" db="EMBL/GenBank/DDBJ databases">
        <title>The Genome Sequence of Fusarium oxysporum FOSC 3-a.</title>
        <authorList>
            <consortium name="The Broad Institute Genome Sequencing Platform"/>
            <person name="Ma L.-J."/>
            <person name="Gale L.R."/>
            <person name="Schwartz D.C."/>
            <person name="Zhou S."/>
            <person name="Corby-Kistler H."/>
            <person name="Young S.K."/>
            <person name="Zeng Q."/>
            <person name="Gargeya S."/>
            <person name="Fitzgerald M."/>
            <person name="Haas B."/>
            <person name="Abouelleil A."/>
            <person name="Alvarado L."/>
            <person name="Arachchi H.M."/>
            <person name="Berlin A."/>
            <person name="Brown A."/>
            <person name="Chapman S.B."/>
            <person name="Chen Z."/>
            <person name="Dunbar C."/>
            <person name="Freedman E."/>
            <person name="Gearin G."/>
            <person name="Gellesch M."/>
            <person name="Goldberg J."/>
            <person name="Griggs A."/>
            <person name="Gujja S."/>
            <person name="Heiman D."/>
            <person name="Howarth C."/>
            <person name="Larson L."/>
            <person name="Lui A."/>
            <person name="MacDonald P.J.P."/>
            <person name="Mehta T."/>
            <person name="Montmayeur A."/>
            <person name="Murphy C."/>
            <person name="Neiman D."/>
            <person name="Pearson M."/>
            <person name="Priest M."/>
            <person name="Roberts A."/>
            <person name="Saif S."/>
            <person name="Shea T."/>
            <person name="Shenoy N."/>
            <person name="Sisk P."/>
            <person name="Stolte C."/>
            <person name="Sykes S."/>
            <person name="Wortman J."/>
            <person name="Nusbaum C."/>
            <person name="Birren B."/>
        </authorList>
    </citation>
    <scope>NUCLEOTIDE SEQUENCE [LARGE SCALE GENOMIC DNA]</scope>
    <source>
        <strain evidence="2">FOSC 3-a</strain>
    </source>
</reference>
<dbReference type="OrthoDB" id="27483at2759"/>
<evidence type="ECO:0000313" key="1">
    <source>
        <dbReference type="EMBL" id="EWY95658.1"/>
    </source>
</evidence>
<dbReference type="EMBL" id="JH717841">
    <property type="protein sequence ID" value="EWY95658.1"/>
    <property type="molecule type" value="Genomic_DNA"/>
</dbReference>
<dbReference type="AlphaFoldDB" id="W9IL38"/>
<evidence type="ECO:0008006" key="3">
    <source>
        <dbReference type="Google" id="ProtNLM"/>
    </source>
</evidence>
<dbReference type="Proteomes" id="UP000030753">
    <property type="component" value="Unassembled WGS sequence"/>
</dbReference>
<sequence>MLFAETTHEMTDNLILTTVESSIDGLYTPEGHFLTENIIDELCDSGNDTQVLCTCINPIVNWCLRSGYMPLYTTAFRKTPITVVHVLVEYLAKKYQNSEDSIDWKEWLDNITKKPIGRFGISYRNSSRTILAVSPPVWKSFDAWSETIMDEKLDSELSWEYKDLEMILDLIRLRCDNTHWIVNRLLPRVASGYHNEGHSALLIQLLFHIYQFRKEPQLKYAKAMFESIINHSDGKLNFSPDRLEPTEEAWLVQTPRHDMICGPFVRLTTECHAIGAFVEVFRVLKETFSLFVAEKVKWILVKDPFGVIFCLITPLIRLSADDLWRKIPAWSEVLELLVRKIIRLDLPRQSQAVGGLVFPRVRLWVL</sequence>
<accession>W9IL38</accession>
<organism evidence="1 2">
    <name type="scientific">Fusarium oxysporum NRRL 32931</name>
    <dbReference type="NCBI Taxonomy" id="660029"/>
    <lineage>
        <taxon>Eukaryota</taxon>
        <taxon>Fungi</taxon>
        <taxon>Dikarya</taxon>
        <taxon>Ascomycota</taxon>
        <taxon>Pezizomycotina</taxon>
        <taxon>Sordariomycetes</taxon>
        <taxon>Hypocreomycetidae</taxon>
        <taxon>Hypocreales</taxon>
        <taxon>Nectriaceae</taxon>
        <taxon>Fusarium</taxon>
        <taxon>Fusarium oxysporum species complex</taxon>
    </lineage>
</organism>
<gene>
    <name evidence="1" type="ORF">FOYG_04639</name>
</gene>